<name>A0A810PVQ1_9FIRM</name>
<dbReference type="RefSeq" id="WP_212821542.1">
    <property type="nucleotide sequence ID" value="NZ_AP023416.1"/>
</dbReference>
<keyword evidence="8" id="KW-0012">Acyltransferase</keyword>
<gene>
    <name evidence="14" type="ORF">MM35RIKEN_19560</name>
</gene>
<geneLocation type="plasmid" evidence="14 15">
    <name>pMM35_01</name>
</geneLocation>
<evidence type="ECO:0000256" key="13">
    <source>
        <dbReference type="SAM" id="Phobius"/>
    </source>
</evidence>
<dbReference type="AlphaFoldDB" id="A0A810PVQ1"/>
<keyword evidence="4 13" id="KW-0812">Transmembrane</keyword>
<dbReference type="GO" id="GO:0005886">
    <property type="term" value="C:plasma membrane"/>
    <property type="evidence" value="ECO:0007669"/>
    <property type="project" value="UniProtKB-SubCell"/>
</dbReference>
<dbReference type="GO" id="GO:0016746">
    <property type="term" value="F:acyltransferase activity"/>
    <property type="evidence" value="ECO:0007669"/>
    <property type="project" value="UniProtKB-KW"/>
</dbReference>
<dbReference type="UniPathway" id="UPA00029">
    <property type="reaction ID" value="UER00560"/>
</dbReference>
<keyword evidence="2" id="KW-1003">Cell membrane</keyword>
<keyword evidence="15" id="KW-1185">Reference proteome</keyword>
<keyword evidence="5" id="KW-0732">Signal</keyword>
<feature type="transmembrane region" description="Helical" evidence="13">
    <location>
        <begin position="114"/>
        <end position="135"/>
    </location>
</feature>
<accession>A0A810PVQ1</accession>
<keyword evidence="6 13" id="KW-1133">Transmembrane helix</keyword>
<evidence type="ECO:0000256" key="1">
    <source>
        <dbReference type="ARBA" id="ARBA00004162"/>
    </source>
</evidence>
<keyword evidence="7 13" id="KW-0472">Membrane</keyword>
<evidence type="ECO:0000313" key="14">
    <source>
        <dbReference type="EMBL" id="BCK79764.1"/>
    </source>
</evidence>
<evidence type="ECO:0000256" key="3">
    <source>
        <dbReference type="ARBA" id="ARBA00022679"/>
    </source>
</evidence>
<sequence>MPPLLKGVFYLLALSLLAHPVGQALPRRWFSGDRWPWASAPFEKEGRFWRKLGVHHWKDKVPDMSRLLGDMVKKRLAPDGKTDYALLVQETCVAECVHFCLGLLSLGAFALCRSGWMVCIVAVYILLGNLPFQIIQRYNRPRLLRLMRKARKAK</sequence>
<evidence type="ECO:0000256" key="2">
    <source>
        <dbReference type="ARBA" id="ARBA00022475"/>
    </source>
</evidence>
<comment type="subcellular location">
    <subcellularLocation>
        <location evidence="1">Cell membrane</location>
        <topology evidence="1">Single-pass membrane protein</topology>
    </subcellularLocation>
</comment>
<evidence type="ECO:0000256" key="6">
    <source>
        <dbReference type="ARBA" id="ARBA00022989"/>
    </source>
</evidence>
<dbReference type="Proteomes" id="UP000681343">
    <property type="component" value="Plasmid pMM35_01"/>
</dbReference>
<evidence type="ECO:0000256" key="4">
    <source>
        <dbReference type="ARBA" id="ARBA00022692"/>
    </source>
</evidence>
<keyword evidence="3" id="KW-0808">Transferase</keyword>
<comment type="function">
    <text evidence="12">Catalyzes the acylation of glycosyl-4,4'-diaponeurosporenoate, i.e. the esterification of glucose at the C6'' position with the carboxyl group of the C(15) fatty acid 12-methyltetradecanoic acid, to yield staphyloxanthin. This is the last step in the biosynthesis of this orange pigment, present in most staphylococci strains.</text>
</comment>
<evidence type="ECO:0000256" key="11">
    <source>
        <dbReference type="ARBA" id="ARBA00023667"/>
    </source>
</evidence>
<comment type="pathway">
    <text evidence="9">Carotenoid biosynthesis; staphyloxanthin biosynthesis; staphyloxanthin from farnesyl diphosphate: step 5/5.</text>
</comment>
<reference evidence="14" key="1">
    <citation type="submission" date="2020-09" db="EMBL/GenBank/DDBJ databases">
        <title>New species isolated from human feces.</title>
        <authorList>
            <person name="Kitahara M."/>
            <person name="Shigeno Y."/>
            <person name="Shime M."/>
            <person name="Matsumoto Y."/>
            <person name="Nakamura S."/>
            <person name="Motooka D."/>
            <person name="Fukuoka S."/>
            <person name="Nishikawa H."/>
            <person name="Benno Y."/>
        </authorList>
    </citation>
    <scope>NUCLEOTIDE SEQUENCE</scope>
    <source>
        <strain evidence="14">MM35</strain>
        <plasmid evidence="14">pMM35_01</plasmid>
    </source>
</reference>
<evidence type="ECO:0000256" key="5">
    <source>
        <dbReference type="ARBA" id="ARBA00022729"/>
    </source>
</evidence>
<keyword evidence="14" id="KW-0614">Plasmid</keyword>
<evidence type="ECO:0000256" key="7">
    <source>
        <dbReference type="ARBA" id="ARBA00023136"/>
    </source>
</evidence>
<dbReference type="EMBL" id="AP023416">
    <property type="protein sequence ID" value="BCK79764.1"/>
    <property type="molecule type" value="Genomic_DNA"/>
</dbReference>
<evidence type="ECO:0000313" key="15">
    <source>
        <dbReference type="Proteomes" id="UP000681343"/>
    </source>
</evidence>
<comment type="similarity">
    <text evidence="10">Belongs to the acyltransferase CrtO family.</text>
</comment>
<evidence type="ECO:0000256" key="12">
    <source>
        <dbReference type="ARBA" id="ARBA00025324"/>
    </source>
</evidence>
<evidence type="ECO:0000256" key="9">
    <source>
        <dbReference type="ARBA" id="ARBA00023588"/>
    </source>
</evidence>
<organism evidence="14 15">
    <name type="scientific">Vescimonas fastidiosa</name>
    <dbReference type="NCBI Taxonomy" id="2714353"/>
    <lineage>
        <taxon>Bacteria</taxon>
        <taxon>Bacillati</taxon>
        <taxon>Bacillota</taxon>
        <taxon>Clostridia</taxon>
        <taxon>Eubacteriales</taxon>
        <taxon>Oscillospiraceae</taxon>
        <taxon>Vescimonas</taxon>
    </lineage>
</organism>
<proteinExistence type="inferred from homology"/>
<evidence type="ECO:0000256" key="8">
    <source>
        <dbReference type="ARBA" id="ARBA00023315"/>
    </source>
</evidence>
<evidence type="ECO:0000256" key="10">
    <source>
        <dbReference type="ARBA" id="ARBA00023603"/>
    </source>
</evidence>
<dbReference type="KEGG" id="vfa:MM35RIKEN_19560"/>
<dbReference type="InterPro" id="IPR044021">
    <property type="entry name" value="CrtO"/>
</dbReference>
<protein>
    <recommendedName>
        <fullName evidence="11">Glycosyl-4,4'-diaponeurosporenoate acyltransferase</fullName>
    </recommendedName>
</protein>
<dbReference type="Pfam" id="PF18927">
    <property type="entry name" value="CrtO"/>
    <property type="match status" value="1"/>
</dbReference>